<dbReference type="InterPro" id="IPR011009">
    <property type="entry name" value="Kinase-like_dom_sf"/>
</dbReference>
<dbReference type="GO" id="GO:0004674">
    <property type="term" value="F:protein serine/threonine kinase activity"/>
    <property type="evidence" value="ECO:0007669"/>
    <property type="project" value="TreeGrafter"/>
</dbReference>
<dbReference type="SUPFAM" id="SSF56112">
    <property type="entry name" value="Protein kinase-like (PK-like)"/>
    <property type="match status" value="1"/>
</dbReference>
<dbReference type="Proteomes" id="UP001153678">
    <property type="component" value="Unassembled WGS sequence"/>
</dbReference>
<dbReference type="InterPro" id="IPR051681">
    <property type="entry name" value="Ser/Thr_Kinases-Pseudokinases"/>
</dbReference>
<evidence type="ECO:0000259" key="1">
    <source>
        <dbReference type="PROSITE" id="PS50011"/>
    </source>
</evidence>
<dbReference type="Pfam" id="PF07714">
    <property type="entry name" value="PK_Tyr_Ser-Thr"/>
    <property type="match status" value="1"/>
</dbReference>
<dbReference type="AlphaFoldDB" id="A0A9W4SU33"/>
<evidence type="ECO:0000313" key="3">
    <source>
        <dbReference type="Proteomes" id="UP001153678"/>
    </source>
</evidence>
<keyword evidence="3" id="KW-1185">Reference proteome</keyword>
<comment type="caution">
    <text evidence="2">The sequence shown here is derived from an EMBL/GenBank/DDBJ whole genome shotgun (WGS) entry which is preliminary data.</text>
</comment>
<protein>
    <submittedName>
        <fullName evidence="2">14914_t:CDS:1</fullName>
    </submittedName>
</protein>
<dbReference type="PROSITE" id="PS50011">
    <property type="entry name" value="PROTEIN_KINASE_DOM"/>
    <property type="match status" value="1"/>
</dbReference>
<reference evidence="2" key="1">
    <citation type="submission" date="2022-08" db="EMBL/GenBank/DDBJ databases">
        <authorList>
            <person name="Kallberg Y."/>
            <person name="Tangrot J."/>
            <person name="Rosling A."/>
        </authorList>
    </citation>
    <scope>NUCLEOTIDE SEQUENCE</scope>
    <source>
        <strain evidence="2">Wild A</strain>
    </source>
</reference>
<evidence type="ECO:0000313" key="2">
    <source>
        <dbReference type="EMBL" id="CAI2180948.1"/>
    </source>
</evidence>
<sequence>MVTEYIEGGDLRKYLKEKYNRLTFRNKLNNLLSIAEGLNYIHRAKLIHKDLHAGNILNNKGKSYITDLGLCRPADEPSEGKIFGVLPYVAPEVLTGKPYTQASDVYSFGIVAHKLFSGLLPYHDIPDTELLALRICQGPTANEIYEILKVEALQGQESDEKERLGLHAVSEVNKQFNLDKYFHSLLKQNATPLITDLEEEEIQTKVKEGQVPLEFAEFSKKDLHFQNSLNACLEFFEREWSLPDETATYKYKQQQAQIEQPPK</sequence>
<dbReference type="PANTHER" id="PTHR44329:SF289">
    <property type="entry name" value="SERINE_THREONINE-PROTEIN KINASE VIK"/>
    <property type="match status" value="1"/>
</dbReference>
<dbReference type="GO" id="GO:0005524">
    <property type="term" value="F:ATP binding"/>
    <property type="evidence" value="ECO:0007669"/>
    <property type="project" value="InterPro"/>
</dbReference>
<dbReference type="PANTHER" id="PTHR44329">
    <property type="entry name" value="SERINE/THREONINE-PROTEIN KINASE TNNI3K-RELATED"/>
    <property type="match status" value="1"/>
</dbReference>
<dbReference type="EMBL" id="CAMKVN010002409">
    <property type="protein sequence ID" value="CAI2180948.1"/>
    <property type="molecule type" value="Genomic_DNA"/>
</dbReference>
<organism evidence="2 3">
    <name type="scientific">Funneliformis geosporum</name>
    <dbReference type="NCBI Taxonomy" id="1117311"/>
    <lineage>
        <taxon>Eukaryota</taxon>
        <taxon>Fungi</taxon>
        <taxon>Fungi incertae sedis</taxon>
        <taxon>Mucoromycota</taxon>
        <taxon>Glomeromycotina</taxon>
        <taxon>Glomeromycetes</taxon>
        <taxon>Glomerales</taxon>
        <taxon>Glomeraceae</taxon>
        <taxon>Funneliformis</taxon>
    </lineage>
</organism>
<dbReference type="InterPro" id="IPR000719">
    <property type="entry name" value="Prot_kinase_dom"/>
</dbReference>
<feature type="domain" description="Protein kinase" evidence="1">
    <location>
        <begin position="1"/>
        <end position="186"/>
    </location>
</feature>
<dbReference type="OrthoDB" id="346907at2759"/>
<accession>A0A9W4SU33</accession>
<proteinExistence type="predicted"/>
<dbReference type="InterPro" id="IPR001245">
    <property type="entry name" value="Ser-Thr/Tyr_kinase_cat_dom"/>
</dbReference>
<name>A0A9W4SU33_9GLOM</name>
<gene>
    <name evidence="2" type="ORF">FWILDA_LOCUS9837</name>
</gene>
<dbReference type="Gene3D" id="1.10.510.10">
    <property type="entry name" value="Transferase(Phosphotransferase) domain 1"/>
    <property type="match status" value="1"/>
</dbReference>